<dbReference type="EMBL" id="FOSW01000004">
    <property type="protein sequence ID" value="SFK88396.1"/>
    <property type="molecule type" value="Genomic_DNA"/>
</dbReference>
<proteinExistence type="predicted"/>
<dbReference type="AlphaFoldDB" id="A0A1I4D8C8"/>
<evidence type="ECO:0000256" key="1">
    <source>
        <dbReference type="SAM" id="MobiDB-lite"/>
    </source>
</evidence>
<feature type="compositionally biased region" description="Pro residues" evidence="1">
    <location>
        <begin position="76"/>
        <end position="100"/>
    </location>
</feature>
<dbReference type="RefSeq" id="WP_091323106.1">
    <property type="nucleotide sequence ID" value="NZ_FOSW01000004.1"/>
</dbReference>
<evidence type="ECO:0008006" key="4">
    <source>
        <dbReference type="Google" id="ProtNLM"/>
    </source>
</evidence>
<evidence type="ECO:0000313" key="2">
    <source>
        <dbReference type="EMBL" id="SFK88396.1"/>
    </source>
</evidence>
<dbReference type="OrthoDB" id="5189092at2"/>
<dbReference type="STRING" id="504800.SAMN04488085_104181"/>
<name>A0A1I4D8C8_9ACTN</name>
<reference evidence="3" key="1">
    <citation type="submission" date="2016-10" db="EMBL/GenBank/DDBJ databases">
        <authorList>
            <person name="Varghese N."/>
            <person name="Submissions S."/>
        </authorList>
    </citation>
    <scope>NUCLEOTIDE SEQUENCE [LARGE SCALE GENOMIC DNA]</scope>
    <source>
        <strain evidence="3">DSM 45317</strain>
    </source>
</reference>
<gene>
    <name evidence="2" type="ORF">SAMN04488085_104181</name>
</gene>
<accession>A0A1I4D8C8</accession>
<sequence length="228" mass="23282">MLHPLGPLPAAVYWRRRLLVLGLLVSLLGGGGWLAVAALSGDSDTSSAAAAPENTEPAGPPALARVVPSLASVQTPTPPPEPVEEPAPAPEPAPPAPEPGGPCTDDMVGLEVRTPGSAPAGGKPTFELVVTNVSPVPCVRALDKELQEIVLLDLGGTRLWGSNDCFPESSDDTRTLGPGEGVAFPLVWGGLSSEPGCAADRNPLPPGDYLLRGRLDTKTSPDAGFSVV</sequence>
<evidence type="ECO:0000313" key="3">
    <source>
        <dbReference type="Proteomes" id="UP000199152"/>
    </source>
</evidence>
<keyword evidence="3" id="KW-1185">Reference proteome</keyword>
<dbReference type="InParanoid" id="A0A1I4D8C8"/>
<feature type="region of interest" description="Disordered" evidence="1">
    <location>
        <begin position="71"/>
        <end position="123"/>
    </location>
</feature>
<protein>
    <recommendedName>
        <fullName evidence="4">MucR family transcriptional regulator</fullName>
    </recommendedName>
</protein>
<organism evidence="2 3">
    <name type="scientific">Geodermatophilus ruber</name>
    <dbReference type="NCBI Taxonomy" id="504800"/>
    <lineage>
        <taxon>Bacteria</taxon>
        <taxon>Bacillati</taxon>
        <taxon>Actinomycetota</taxon>
        <taxon>Actinomycetes</taxon>
        <taxon>Geodermatophilales</taxon>
        <taxon>Geodermatophilaceae</taxon>
        <taxon>Geodermatophilus</taxon>
    </lineage>
</organism>
<dbReference type="Proteomes" id="UP000199152">
    <property type="component" value="Unassembled WGS sequence"/>
</dbReference>